<protein>
    <submittedName>
        <fullName evidence="3">Uncharacterized protein</fullName>
    </submittedName>
</protein>
<dbReference type="Gene3D" id="3.90.70.120">
    <property type="match status" value="2"/>
</dbReference>
<dbReference type="EMBL" id="JRES01001294">
    <property type="protein sequence ID" value="KNC23868.1"/>
    <property type="molecule type" value="Genomic_DNA"/>
</dbReference>
<feature type="compositionally biased region" description="Basic residues" evidence="2">
    <location>
        <begin position="592"/>
        <end position="603"/>
    </location>
</feature>
<accession>A0A0L0BV69</accession>
<evidence type="ECO:0000256" key="1">
    <source>
        <dbReference type="SAM" id="Coils"/>
    </source>
</evidence>
<dbReference type="OrthoDB" id="8062037at2759"/>
<feature type="coiled-coil region" evidence="1">
    <location>
        <begin position="948"/>
        <end position="982"/>
    </location>
</feature>
<dbReference type="STRING" id="7375.A0A0L0BV69"/>
<comment type="caution">
    <text evidence="3">The sequence shown here is derived from an EMBL/GenBank/DDBJ whole genome shotgun (WGS) entry which is preliminary data.</text>
</comment>
<keyword evidence="1" id="KW-0175">Coiled coil</keyword>
<evidence type="ECO:0000313" key="4">
    <source>
        <dbReference type="Proteomes" id="UP000037069"/>
    </source>
</evidence>
<keyword evidence="4" id="KW-1185">Reference proteome</keyword>
<dbReference type="PANTHER" id="PTHR40552">
    <property type="entry name" value="AT05186P-RELATED"/>
    <property type="match status" value="1"/>
</dbReference>
<name>A0A0L0BV69_LUCCU</name>
<proteinExistence type="predicted"/>
<sequence length="1566" mass="182198">MNIPLEIKRPKSGLFINETERPPFSPSDGIPYSTYNPRVLQEQFDAQGLNKIDLIPGKNVEDLWTWNVGLQKNESELDRIFIEAAVPKFECNNQELYAYRIPKDLDKTFSARIILGTKAVQPQPLPRKKPRYQRPLEMACLYIAFVEGFRLNVDFWNAETMDNIIKMSEKLIEKCVKMNYKSPDNDYDIIPQVLERQASLNIKTHFAGPLKSEPNIYKALSIYFSKYNTCLLCSSKLYLLIWKRCKNLFYVYDPNGRSENCTRDFENGKSALLSTNFIEHLVHFIVNISQTNLEDDFKLYEIFLMSYGKIIDPLPNKPFPKTSHKQWAVVNESYAVIPGCNNGLSQPTTAALDNPSMLISVMAILYNHIEHANSWKPDQVDELIRLGTAYYKSLRRKLKLKDAQHVTISDLPDKYVLGTFKASLKKFPFMYTGTVTDFCTKFVDSLLTSSIQELFDNNWEAALLQIDNSVLGLWRDSELFYVYDPFRRGKAGQVLDPEDYRTQGAAILQIHANIESFLRIVYGKTLQMRRGGKFFIHAISVGCIKPIMDGKPRKLRYPKLKLTPETYAQLIEKLPEQGQGDIPDEGVQSKKEKNKKNKKDKKYKDKKNKIEKVCSIESLNEKERVIFITNSEIVEPMLQDIICDIIDKFSETILGRPKLYKSAGRVLLRSDKEYLENLKYLVTHDQDCDNMEMSFKTEQEPNTPLISLEEELQLPSNFQSLPDGTWIIFGSQLLHRMDDEQFKLKGLLSSIVCAALSAKYKISTWSTKLIDYAIESVDDFGEEFQSYQYVLGALLHRNIPQLLLGDRTYTVNVQKILRSDIQKSLRQVLIETLIDFNRLLVVCQRYCCLIVKRYNFLYMFSGFPVNAVGYRKHSTGPGCIMRFVELDSLIRRIEFGCNPQGCGITNYVVIPVKVWDITPEPMGRYRTWPTKIEEQMYNKALEEKSRIEESKKSKMRFLNDELNKENRRIKDFQAERDRELRHKNISLKIKSSEGTKISEWRAMDNIDSEEEEEFLDEEDAEEECIVEIKHEFGTELDTARYEEYQKLRPILYGYRLREKDLLYKIQGSKALENRSNCIYHEIKACLFSSALAILYAILKPLHEWTSYRIDQVIDSTLILSDTIVDMSNAQEKIMKNISVDDYIFDILLKVYEPLGLIGNLEKQLERALSQNKYLLFQTANCSYALSKDEYYHLFDSYPSMEIMNSAEEDLADEEETNDQKRKYSKSIKRYGERNTASWVLFADIKSLMKYMDQRACNMTWKEDLEYKFIAMEIISFKKAPQSTFVLQLLTGMQSCNMQDEQETSICAHNESIAWLEHCIPIWSRLNRRNAAGRYRGMTVTKLKKYDIEIDQRLWSLWGNLHPQAPVFEVSTRGKQYLACCVMSLCAAYLYRLVDWSPQLLDSIIVNGDCYMHQSIQDIKCEDYQFALENLEVECLLDSVKFDVHIEMVAYGKLYSRPNYNRMNLAEALIYFFKHFQFGILQSFKKCLAIGYMPGRDGGYFMFDCQSHDHPLFPKGQGASYILRTKYLQILLYCIVVTLNIPYYNVQFTLHKVDLVVKDQEDDQGDE</sequence>
<evidence type="ECO:0000313" key="3">
    <source>
        <dbReference type="EMBL" id="KNC23868.1"/>
    </source>
</evidence>
<organism evidence="3 4">
    <name type="scientific">Lucilia cuprina</name>
    <name type="common">Green bottle fly</name>
    <name type="synonym">Australian sheep blowfly</name>
    <dbReference type="NCBI Taxonomy" id="7375"/>
    <lineage>
        <taxon>Eukaryota</taxon>
        <taxon>Metazoa</taxon>
        <taxon>Ecdysozoa</taxon>
        <taxon>Arthropoda</taxon>
        <taxon>Hexapoda</taxon>
        <taxon>Insecta</taxon>
        <taxon>Pterygota</taxon>
        <taxon>Neoptera</taxon>
        <taxon>Endopterygota</taxon>
        <taxon>Diptera</taxon>
        <taxon>Brachycera</taxon>
        <taxon>Muscomorpha</taxon>
        <taxon>Oestroidea</taxon>
        <taxon>Calliphoridae</taxon>
        <taxon>Luciliinae</taxon>
        <taxon>Lucilia</taxon>
    </lineage>
</organism>
<reference evidence="3 4" key="1">
    <citation type="journal article" date="2015" name="Nat. Commun.">
        <title>Lucilia cuprina genome unlocks parasitic fly biology to underpin future interventions.</title>
        <authorList>
            <person name="Anstead C.A."/>
            <person name="Korhonen P.K."/>
            <person name="Young N.D."/>
            <person name="Hall R.S."/>
            <person name="Jex A.R."/>
            <person name="Murali S.C."/>
            <person name="Hughes D.S."/>
            <person name="Lee S.F."/>
            <person name="Perry T."/>
            <person name="Stroehlein A.J."/>
            <person name="Ansell B.R."/>
            <person name="Breugelmans B."/>
            <person name="Hofmann A."/>
            <person name="Qu J."/>
            <person name="Dugan S."/>
            <person name="Lee S.L."/>
            <person name="Chao H."/>
            <person name="Dinh H."/>
            <person name="Han Y."/>
            <person name="Doddapaneni H.V."/>
            <person name="Worley K.C."/>
            <person name="Muzny D.M."/>
            <person name="Ioannidis P."/>
            <person name="Waterhouse R.M."/>
            <person name="Zdobnov E.M."/>
            <person name="James P.J."/>
            <person name="Bagnall N.H."/>
            <person name="Kotze A.C."/>
            <person name="Gibbs R.A."/>
            <person name="Richards S."/>
            <person name="Batterham P."/>
            <person name="Gasser R.B."/>
        </authorList>
    </citation>
    <scope>NUCLEOTIDE SEQUENCE [LARGE SCALE GENOMIC DNA]</scope>
    <source>
        <strain evidence="3 4">LS</strain>
        <tissue evidence="3">Full body</tissue>
    </source>
</reference>
<feature type="region of interest" description="Disordered" evidence="2">
    <location>
        <begin position="577"/>
        <end position="603"/>
    </location>
</feature>
<dbReference type="PANTHER" id="PTHR40552:SF6">
    <property type="entry name" value="FI09606P-RELATED"/>
    <property type="match status" value="1"/>
</dbReference>
<evidence type="ECO:0000256" key="2">
    <source>
        <dbReference type="SAM" id="MobiDB-lite"/>
    </source>
</evidence>
<gene>
    <name evidence="3" type="ORF">FF38_05615</name>
</gene>
<dbReference type="Proteomes" id="UP000037069">
    <property type="component" value="Unassembled WGS sequence"/>
</dbReference>
<dbReference type="OMA" id="MRYIDEE"/>